<accession>A0ABW3T253</accession>
<evidence type="ECO:0000259" key="15">
    <source>
        <dbReference type="Pfam" id="PF07715"/>
    </source>
</evidence>
<keyword evidence="9 11" id="KW-0472">Membrane</keyword>
<dbReference type="Proteomes" id="UP001597216">
    <property type="component" value="Unassembled WGS sequence"/>
</dbReference>
<feature type="chain" id="PRO_5046912122" evidence="13">
    <location>
        <begin position="25"/>
        <end position="745"/>
    </location>
</feature>
<evidence type="ECO:0000256" key="8">
    <source>
        <dbReference type="ARBA" id="ARBA00023077"/>
    </source>
</evidence>
<gene>
    <name evidence="16" type="ORF">ACFQ27_09030</name>
</gene>
<dbReference type="Pfam" id="PF00593">
    <property type="entry name" value="TonB_dep_Rec_b-barrel"/>
    <property type="match status" value="1"/>
</dbReference>
<evidence type="ECO:0000256" key="4">
    <source>
        <dbReference type="ARBA" id="ARBA00022496"/>
    </source>
</evidence>
<keyword evidence="8 12" id="KW-0798">TonB box</keyword>
<keyword evidence="13" id="KW-0732">Signal</keyword>
<evidence type="ECO:0000259" key="14">
    <source>
        <dbReference type="Pfam" id="PF00593"/>
    </source>
</evidence>
<feature type="signal peptide" evidence="13">
    <location>
        <begin position="1"/>
        <end position="24"/>
    </location>
</feature>
<evidence type="ECO:0000256" key="5">
    <source>
        <dbReference type="ARBA" id="ARBA00022692"/>
    </source>
</evidence>
<dbReference type="PROSITE" id="PS52016">
    <property type="entry name" value="TONB_DEPENDENT_REC_3"/>
    <property type="match status" value="1"/>
</dbReference>
<evidence type="ECO:0000256" key="6">
    <source>
        <dbReference type="ARBA" id="ARBA00023004"/>
    </source>
</evidence>
<keyword evidence="7" id="KW-0406">Ion transport</keyword>
<feature type="domain" description="TonB-dependent receptor-like beta-barrel" evidence="14">
    <location>
        <begin position="287"/>
        <end position="708"/>
    </location>
</feature>
<organism evidence="16 17">
    <name type="scientific">Phenylobacterium conjunctum</name>
    <dbReference type="NCBI Taxonomy" id="1298959"/>
    <lineage>
        <taxon>Bacteria</taxon>
        <taxon>Pseudomonadati</taxon>
        <taxon>Pseudomonadota</taxon>
        <taxon>Alphaproteobacteria</taxon>
        <taxon>Caulobacterales</taxon>
        <taxon>Caulobacteraceae</taxon>
        <taxon>Phenylobacterium</taxon>
    </lineage>
</organism>
<dbReference type="EMBL" id="JBHTLQ010000016">
    <property type="protein sequence ID" value="MFD1190720.1"/>
    <property type="molecule type" value="Genomic_DNA"/>
</dbReference>
<protein>
    <submittedName>
        <fullName evidence="16">TonB-dependent receptor</fullName>
    </submittedName>
</protein>
<feature type="domain" description="TonB-dependent receptor plug" evidence="15">
    <location>
        <begin position="44"/>
        <end position="153"/>
    </location>
</feature>
<reference evidence="17" key="1">
    <citation type="journal article" date="2019" name="Int. J. Syst. Evol. Microbiol.">
        <title>The Global Catalogue of Microorganisms (GCM) 10K type strain sequencing project: providing services to taxonomists for standard genome sequencing and annotation.</title>
        <authorList>
            <consortium name="The Broad Institute Genomics Platform"/>
            <consortium name="The Broad Institute Genome Sequencing Center for Infectious Disease"/>
            <person name="Wu L."/>
            <person name="Ma J."/>
        </authorList>
    </citation>
    <scope>NUCLEOTIDE SEQUENCE [LARGE SCALE GENOMIC DNA]</scope>
    <source>
        <strain evidence="17">CCUG 55074</strain>
    </source>
</reference>
<proteinExistence type="inferred from homology"/>
<keyword evidence="6" id="KW-0408">Iron</keyword>
<evidence type="ECO:0000256" key="7">
    <source>
        <dbReference type="ARBA" id="ARBA00023065"/>
    </source>
</evidence>
<keyword evidence="3 11" id="KW-1134">Transmembrane beta strand</keyword>
<dbReference type="SUPFAM" id="SSF56935">
    <property type="entry name" value="Porins"/>
    <property type="match status" value="1"/>
</dbReference>
<dbReference type="PANTHER" id="PTHR32552">
    <property type="entry name" value="FERRICHROME IRON RECEPTOR-RELATED"/>
    <property type="match status" value="1"/>
</dbReference>
<name>A0ABW3T253_9CAUL</name>
<evidence type="ECO:0000256" key="3">
    <source>
        <dbReference type="ARBA" id="ARBA00022452"/>
    </source>
</evidence>
<evidence type="ECO:0000256" key="1">
    <source>
        <dbReference type="ARBA" id="ARBA00004571"/>
    </source>
</evidence>
<dbReference type="PANTHER" id="PTHR32552:SF81">
    <property type="entry name" value="TONB-DEPENDENT OUTER MEMBRANE RECEPTOR"/>
    <property type="match status" value="1"/>
</dbReference>
<dbReference type="CDD" id="cd01347">
    <property type="entry name" value="ligand_gated_channel"/>
    <property type="match status" value="1"/>
</dbReference>
<evidence type="ECO:0000313" key="16">
    <source>
        <dbReference type="EMBL" id="MFD1190720.1"/>
    </source>
</evidence>
<keyword evidence="2 11" id="KW-0813">Transport</keyword>
<dbReference type="InterPro" id="IPR039426">
    <property type="entry name" value="TonB-dep_rcpt-like"/>
</dbReference>
<evidence type="ECO:0000256" key="9">
    <source>
        <dbReference type="ARBA" id="ARBA00023136"/>
    </source>
</evidence>
<evidence type="ECO:0000313" key="17">
    <source>
        <dbReference type="Proteomes" id="UP001597216"/>
    </source>
</evidence>
<comment type="subcellular location">
    <subcellularLocation>
        <location evidence="1 11">Cell outer membrane</location>
        <topology evidence="1 11">Multi-pass membrane protein</topology>
    </subcellularLocation>
</comment>
<dbReference type="InterPro" id="IPR000531">
    <property type="entry name" value="Beta-barrel_TonB"/>
</dbReference>
<comment type="similarity">
    <text evidence="11 12">Belongs to the TonB-dependent receptor family.</text>
</comment>
<evidence type="ECO:0000256" key="2">
    <source>
        <dbReference type="ARBA" id="ARBA00022448"/>
    </source>
</evidence>
<keyword evidence="10 11" id="KW-0998">Cell outer membrane</keyword>
<sequence>MRFNLKLALAASAAWSVFAGVAAAAPEATVEELVVTARRTEENLQSTPVAITAFSEKALERQGALAITDLQGAVPNMNLVQGRGSSNATNIYIRGVGQPDALQTFDPAVGVYVDDVYYSRIRGTQFDLLDLARVEVLRGPQGTLYGKNTIGGALKLVTQAPGQTVRSKASVSVGDYGLFEAKLGLSGPVSDTLALGLSAMGSTRDGYVTDPVNHRDYNDKNTVAVRGALAWTPTDAYRLDASVDYTHDKSAMTVGQPTSTLASAFGAVLQALPAVPAEYKFQTVTTPTLPNSTRFEHWGASATQTYKVSDALTLKAITAYRGLSSDDYIDIDATAVKLGDVLVAPDQTQVSQEVQAAYTNGAWNVVGGVYYLREKVTSHQEAYADAFVAPFTFLRTIDDSLTTTSWAGYVNASYSVSDALRVSAGLRYTQDEKKYFRTTSTFSNFAALNGKFAFTAKESWDDVSPMVSVDYQANDDLFFYGRVAKGFKSGGFNGRANNPGEEQPYNPETVVSYEAGVKSQLFDRRVRANATVFYNDYQDFQARIGRAVTSPSQPIPSIDFAVLNAGQLEIYGAELELAANPIPGLSLNADVGYLHAEYGEFKEQRAASAPATGFITLDRAWQTPAFSPEWTARLAGSYEFDLGGKGYVTVGGQARYRSEMALAVDNANLTTRAKFPGMWQSSYWLYDAQIVWENADRSLSAGLYGKNLADEVYKTDAQEFSSVGGIRTAYYGAPRTWFVTVAYKY</sequence>
<keyword evidence="16" id="KW-0675">Receptor</keyword>
<dbReference type="Pfam" id="PF07715">
    <property type="entry name" value="Plug"/>
    <property type="match status" value="1"/>
</dbReference>
<evidence type="ECO:0000256" key="13">
    <source>
        <dbReference type="SAM" id="SignalP"/>
    </source>
</evidence>
<dbReference type="Gene3D" id="2.40.170.20">
    <property type="entry name" value="TonB-dependent receptor, beta-barrel domain"/>
    <property type="match status" value="1"/>
</dbReference>
<evidence type="ECO:0000256" key="10">
    <source>
        <dbReference type="ARBA" id="ARBA00023237"/>
    </source>
</evidence>
<dbReference type="RefSeq" id="WP_377353338.1">
    <property type="nucleotide sequence ID" value="NZ_JBHTLQ010000016.1"/>
</dbReference>
<evidence type="ECO:0000256" key="11">
    <source>
        <dbReference type="PROSITE-ProRule" id="PRU01360"/>
    </source>
</evidence>
<keyword evidence="4" id="KW-0410">Iron transport</keyword>
<dbReference type="InterPro" id="IPR036942">
    <property type="entry name" value="Beta-barrel_TonB_sf"/>
</dbReference>
<dbReference type="InterPro" id="IPR012910">
    <property type="entry name" value="Plug_dom"/>
</dbReference>
<keyword evidence="5 11" id="KW-0812">Transmembrane</keyword>
<keyword evidence="17" id="KW-1185">Reference proteome</keyword>
<comment type="caution">
    <text evidence="16">The sequence shown here is derived from an EMBL/GenBank/DDBJ whole genome shotgun (WGS) entry which is preliminary data.</text>
</comment>
<evidence type="ECO:0000256" key="12">
    <source>
        <dbReference type="RuleBase" id="RU003357"/>
    </source>
</evidence>